<keyword evidence="2" id="KW-1185">Reference proteome</keyword>
<protein>
    <submittedName>
        <fullName evidence="1">Uncharacterized protein</fullName>
    </submittedName>
</protein>
<organism evidence="1 2">
    <name type="scientific">Ridgeia piscesae</name>
    <name type="common">Tubeworm</name>
    <dbReference type="NCBI Taxonomy" id="27915"/>
    <lineage>
        <taxon>Eukaryota</taxon>
        <taxon>Metazoa</taxon>
        <taxon>Spiralia</taxon>
        <taxon>Lophotrochozoa</taxon>
        <taxon>Annelida</taxon>
        <taxon>Polychaeta</taxon>
        <taxon>Sedentaria</taxon>
        <taxon>Canalipalpata</taxon>
        <taxon>Sabellida</taxon>
        <taxon>Siboglinidae</taxon>
        <taxon>Ridgeia</taxon>
    </lineage>
</organism>
<proteinExistence type="predicted"/>
<dbReference type="EMBL" id="JAODUO010000296">
    <property type="protein sequence ID" value="KAK2183756.1"/>
    <property type="molecule type" value="Genomic_DNA"/>
</dbReference>
<dbReference type="Proteomes" id="UP001209878">
    <property type="component" value="Unassembled WGS sequence"/>
</dbReference>
<evidence type="ECO:0000313" key="1">
    <source>
        <dbReference type="EMBL" id="KAK2183756.1"/>
    </source>
</evidence>
<comment type="caution">
    <text evidence="1">The sequence shown here is derived from an EMBL/GenBank/DDBJ whole genome shotgun (WGS) entry which is preliminary data.</text>
</comment>
<name>A0AAD9UBY5_RIDPI</name>
<evidence type="ECO:0000313" key="2">
    <source>
        <dbReference type="Proteomes" id="UP001209878"/>
    </source>
</evidence>
<dbReference type="AlphaFoldDB" id="A0AAD9UBY5"/>
<accession>A0AAD9UBY5</accession>
<gene>
    <name evidence="1" type="ORF">NP493_296g00021</name>
</gene>
<sequence length="40" mass="4959">MLSLLILLLVWRVSHRRSLKSWNSFGYKIWQLVFGFFLRF</sequence>
<reference evidence="1" key="1">
    <citation type="journal article" date="2023" name="Mol. Biol. Evol.">
        <title>Third-Generation Sequencing Reveals the Adaptive Role of the Epigenome in Three Deep-Sea Polychaetes.</title>
        <authorList>
            <person name="Perez M."/>
            <person name="Aroh O."/>
            <person name="Sun Y."/>
            <person name="Lan Y."/>
            <person name="Juniper S.K."/>
            <person name="Young C.R."/>
            <person name="Angers B."/>
            <person name="Qian P.Y."/>
        </authorList>
    </citation>
    <scope>NUCLEOTIDE SEQUENCE</scope>
    <source>
        <strain evidence="1">R07B-5</strain>
    </source>
</reference>